<name>A0A3B1B081_9ZZZZ</name>
<proteinExistence type="predicted"/>
<dbReference type="Gene3D" id="6.10.250.3100">
    <property type="match status" value="1"/>
</dbReference>
<keyword evidence="3" id="KW-0808">Transferase</keyword>
<dbReference type="GO" id="GO:0032259">
    <property type="term" value="P:methylation"/>
    <property type="evidence" value="ECO:0007669"/>
    <property type="project" value="UniProtKB-KW"/>
</dbReference>
<dbReference type="InterPro" id="IPR029063">
    <property type="entry name" value="SAM-dependent_MTases_sf"/>
</dbReference>
<sequence length="425" mass="47435">MPGNAVTNISTGEIKDMSTEITVCRSCNKPGLEDFLDLGRTPLADRILTPAQLKEHEPVYPLKVAFCPTCGLMQITETVEPDELFCDDYPYFSSFSDYLLVHSKENVLDIIERRKLGTDSFVVELASNDGYLLKNYVEHGISVLGIDPADGPAAAAEKIGVPTRNTFFTKALAQELAQQGSQADVIHGNNVLAHVADTNGFVSGMADLLKEDGVIVIEAPYAKDLIDHCEFDTIYHEHLCYFSVTALNNLFRQHGLYLNEIKQLPIHGGSLRLYVEKQENVGQSVKDLLALEQAEKVDKIDFYRDFSTRVEKVKTALLELLMELKSQGKSIAAYGAAAKGSTLINYMGIGTDLIDFVVDRNIHKQGRFMPGQHIPIFAPEKIMEERPDYVLILPWNVTDEILKQQQEYRDQGGKFIVPIPEPKII</sequence>
<gene>
    <name evidence="3" type="ORF">MNBD_GAMMA19-2089</name>
</gene>
<dbReference type="InterPro" id="IPR013630">
    <property type="entry name" value="Methyltransf_Zn-bd_dom_put"/>
</dbReference>
<evidence type="ECO:0000313" key="3">
    <source>
        <dbReference type="EMBL" id="VAX03700.1"/>
    </source>
</evidence>
<dbReference type="Pfam" id="PF13489">
    <property type="entry name" value="Methyltransf_23"/>
    <property type="match status" value="1"/>
</dbReference>
<evidence type="ECO:0000259" key="2">
    <source>
        <dbReference type="Pfam" id="PF08484"/>
    </source>
</evidence>
<organism evidence="3">
    <name type="scientific">hydrothermal vent metagenome</name>
    <dbReference type="NCBI Taxonomy" id="652676"/>
    <lineage>
        <taxon>unclassified sequences</taxon>
        <taxon>metagenomes</taxon>
        <taxon>ecological metagenomes</taxon>
    </lineage>
</organism>
<accession>A0A3B1B081</accession>
<dbReference type="SUPFAM" id="SSF53335">
    <property type="entry name" value="S-adenosyl-L-methionine-dependent methyltransferases"/>
    <property type="match status" value="1"/>
</dbReference>
<dbReference type="InterPro" id="IPR013691">
    <property type="entry name" value="MeTrfase_14"/>
</dbReference>
<feature type="domain" description="Methyltransferase putative zinc binding" evidence="1">
    <location>
        <begin position="24"/>
        <end position="85"/>
    </location>
</feature>
<dbReference type="Gene3D" id="3.40.50.150">
    <property type="entry name" value="Vaccinia Virus protein VP39"/>
    <property type="match status" value="1"/>
</dbReference>
<dbReference type="Pfam" id="PF08484">
    <property type="entry name" value="Methyltransf_14"/>
    <property type="match status" value="1"/>
</dbReference>
<dbReference type="Pfam" id="PF08421">
    <property type="entry name" value="Methyltransf_13"/>
    <property type="match status" value="1"/>
</dbReference>
<evidence type="ECO:0000259" key="1">
    <source>
        <dbReference type="Pfam" id="PF08421"/>
    </source>
</evidence>
<dbReference type="EMBL" id="UOFV01000421">
    <property type="protein sequence ID" value="VAX03700.1"/>
    <property type="molecule type" value="Genomic_DNA"/>
</dbReference>
<dbReference type="InterPro" id="IPR038576">
    <property type="entry name" value="Methyltransf_Zn-bd_dom_put_sf"/>
</dbReference>
<dbReference type="PANTHER" id="PTHR43861:SF5">
    <property type="entry name" value="BLL5978 PROTEIN"/>
    <property type="match status" value="1"/>
</dbReference>
<dbReference type="Gene3D" id="3.40.50.720">
    <property type="entry name" value="NAD(P)-binding Rossmann-like Domain"/>
    <property type="match status" value="1"/>
</dbReference>
<dbReference type="AlphaFoldDB" id="A0A3B1B081"/>
<feature type="domain" description="C-methyltransferase" evidence="2">
    <location>
        <begin position="265"/>
        <end position="420"/>
    </location>
</feature>
<protein>
    <submittedName>
        <fullName evidence="3">SAM-dependent methyltransferase</fullName>
    </submittedName>
</protein>
<dbReference type="PANTHER" id="PTHR43861">
    <property type="entry name" value="TRANS-ACONITATE 2-METHYLTRANSFERASE-RELATED"/>
    <property type="match status" value="1"/>
</dbReference>
<dbReference type="Gene3D" id="6.20.50.110">
    <property type="entry name" value="Methyltransferase, zinc-binding domain"/>
    <property type="match status" value="1"/>
</dbReference>
<keyword evidence="3" id="KW-0489">Methyltransferase</keyword>
<dbReference type="GO" id="GO:0008168">
    <property type="term" value="F:methyltransferase activity"/>
    <property type="evidence" value="ECO:0007669"/>
    <property type="project" value="UniProtKB-KW"/>
</dbReference>
<reference evidence="3" key="1">
    <citation type="submission" date="2018-06" db="EMBL/GenBank/DDBJ databases">
        <authorList>
            <person name="Zhirakovskaya E."/>
        </authorList>
    </citation>
    <scope>NUCLEOTIDE SEQUENCE</scope>
</reference>